<name>A0A0F9NB45_9ZZZZ</name>
<proteinExistence type="predicted"/>
<reference evidence="1" key="1">
    <citation type="journal article" date="2015" name="Nature">
        <title>Complex archaea that bridge the gap between prokaryotes and eukaryotes.</title>
        <authorList>
            <person name="Spang A."/>
            <person name="Saw J.H."/>
            <person name="Jorgensen S.L."/>
            <person name="Zaremba-Niedzwiedzka K."/>
            <person name="Martijn J."/>
            <person name="Lind A.E."/>
            <person name="van Eijk R."/>
            <person name="Schleper C."/>
            <person name="Guy L."/>
            <person name="Ettema T.J."/>
        </authorList>
    </citation>
    <scope>NUCLEOTIDE SEQUENCE</scope>
</reference>
<comment type="caution">
    <text evidence="1">The sequence shown here is derived from an EMBL/GenBank/DDBJ whole genome shotgun (WGS) entry which is preliminary data.</text>
</comment>
<accession>A0A0F9NB45</accession>
<gene>
    <name evidence="1" type="ORF">LCGC14_1049500</name>
</gene>
<dbReference type="AlphaFoldDB" id="A0A0F9NB45"/>
<organism evidence="1">
    <name type="scientific">marine sediment metagenome</name>
    <dbReference type="NCBI Taxonomy" id="412755"/>
    <lineage>
        <taxon>unclassified sequences</taxon>
        <taxon>metagenomes</taxon>
        <taxon>ecological metagenomes</taxon>
    </lineage>
</organism>
<evidence type="ECO:0000313" key="1">
    <source>
        <dbReference type="EMBL" id="KKN09152.1"/>
    </source>
</evidence>
<dbReference type="EMBL" id="LAZR01004379">
    <property type="protein sequence ID" value="KKN09152.1"/>
    <property type="molecule type" value="Genomic_DNA"/>
</dbReference>
<protein>
    <submittedName>
        <fullName evidence="1">Uncharacterized protein</fullName>
    </submittedName>
</protein>
<sequence length="82" mass="9242">MFNFQHDSAQTPHNFVINDSVLELASAGNPATRDKRGALDRAYELYRNLLPLKECLKATANKTRAGDVNVSSVKLRCRHTKR</sequence>